<dbReference type="GO" id="GO:0004622">
    <property type="term" value="F:phosphatidylcholine lysophospholipase activity"/>
    <property type="evidence" value="ECO:0007669"/>
    <property type="project" value="TreeGrafter"/>
</dbReference>
<reference evidence="2 3" key="1">
    <citation type="journal article" date="2018" name="Nat. Biotechnol.">
        <title>A standardized bacterial taxonomy based on genome phylogeny substantially revises the tree of life.</title>
        <authorList>
            <person name="Parks D.H."/>
            <person name="Chuvochina M."/>
            <person name="Waite D.W."/>
            <person name="Rinke C."/>
            <person name="Skarshewski A."/>
            <person name="Chaumeil P.A."/>
            <person name="Hugenholtz P."/>
        </authorList>
    </citation>
    <scope>NUCLEOTIDE SEQUENCE [LARGE SCALE GENOMIC DNA]</scope>
    <source>
        <strain evidence="2">UBA11701</strain>
    </source>
</reference>
<dbReference type="Pfam" id="PF13472">
    <property type="entry name" value="Lipase_GDSL_2"/>
    <property type="match status" value="1"/>
</dbReference>
<proteinExistence type="predicted"/>
<dbReference type="EMBL" id="DOZN01000008">
    <property type="protein sequence ID" value="HCC42141.1"/>
    <property type="molecule type" value="Genomic_DNA"/>
</dbReference>
<gene>
    <name evidence="2" type="ORF">DEP93_01585</name>
</gene>
<dbReference type="Gene3D" id="3.40.50.1110">
    <property type="entry name" value="SGNH hydrolase"/>
    <property type="match status" value="1"/>
</dbReference>
<dbReference type="PANTHER" id="PTHR30383">
    <property type="entry name" value="THIOESTERASE 1/PROTEASE 1/LYSOPHOSPHOLIPASE L1"/>
    <property type="match status" value="1"/>
</dbReference>
<evidence type="ECO:0000313" key="3">
    <source>
        <dbReference type="Proteomes" id="UP000263336"/>
    </source>
</evidence>
<evidence type="ECO:0000313" key="2">
    <source>
        <dbReference type="EMBL" id="HCC42141.1"/>
    </source>
</evidence>
<name>A0A3D0ZPD4_UNCKA</name>
<protein>
    <recommendedName>
        <fullName evidence="1">SGNH hydrolase-type esterase domain-containing protein</fullName>
    </recommendedName>
</protein>
<evidence type="ECO:0000259" key="1">
    <source>
        <dbReference type="Pfam" id="PF13472"/>
    </source>
</evidence>
<sequence>MSTEEVTNSLKNKGSYKIVFLGDSITSAEWVHPNWREIVEYVLKEELSAKLEDWKISSWGIRCINSGFDGSTTGDWLKLLDSSVFAYNPDMVIVMGTINDMDLGISVEGHGANLKKVLDRISSKVGAVIYCTDIPADNKTHNDFYKSYTDEVKNIFPVGSTLHIDMFEEFRDLDLGKFYTFESGGNDAVGIKPGDIDYVHPNQLGNAYIAKAILNKVFGINFDPERYIEENNSGKMFPSY</sequence>
<dbReference type="SUPFAM" id="SSF52266">
    <property type="entry name" value="SGNH hydrolase"/>
    <property type="match status" value="1"/>
</dbReference>
<organism evidence="2 3">
    <name type="scientific">candidate division WWE3 bacterium</name>
    <dbReference type="NCBI Taxonomy" id="2053526"/>
    <lineage>
        <taxon>Bacteria</taxon>
        <taxon>Katanobacteria</taxon>
    </lineage>
</organism>
<feature type="domain" description="SGNH hydrolase-type esterase" evidence="1">
    <location>
        <begin position="20"/>
        <end position="207"/>
    </location>
</feature>
<comment type="caution">
    <text evidence="2">The sequence shown here is derived from an EMBL/GenBank/DDBJ whole genome shotgun (WGS) entry which is preliminary data.</text>
</comment>
<dbReference type="InterPro" id="IPR036514">
    <property type="entry name" value="SGNH_hydro_sf"/>
</dbReference>
<dbReference type="InterPro" id="IPR013830">
    <property type="entry name" value="SGNH_hydro"/>
</dbReference>
<accession>A0A3D0ZPD4</accession>
<dbReference type="InterPro" id="IPR051532">
    <property type="entry name" value="Ester_Hydrolysis_Enzymes"/>
</dbReference>
<dbReference type="PANTHER" id="PTHR30383:SF5">
    <property type="entry name" value="SGNH HYDROLASE-TYPE ESTERASE DOMAIN-CONTAINING PROTEIN"/>
    <property type="match status" value="1"/>
</dbReference>
<dbReference type="Proteomes" id="UP000263336">
    <property type="component" value="Unassembled WGS sequence"/>
</dbReference>
<dbReference type="AlphaFoldDB" id="A0A3D0ZPD4"/>